<evidence type="ECO:0000256" key="2">
    <source>
        <dbReference type="ARBA" id="ARBA00023163"/>
    </source>
</evidence>
<name>A0A1I6HUS3_9EURY</name>
<keyword evidence="2" id="KW-0804">Transcription</keyword>
<evidence type="ECO:0000259" key="4">
    <source>
        <dbReference type="Pfam" id="PF24278"/>
    </source>
</evidence>
<dbReference type="Pfam" id="PF04967">
    <property type="entry name" value="HTH_10"/>
    <property type="match status" value="1"/>
</dbReference>
<dbReference type="Proteomes" id="UP000243250">
    <property type="component" value="Unassembled WGS sequence"/>
</dbReference>
<accession>A0A1I6HUS3</accession>
<reference evidence="6" key="1">
    <citation type="submission" date="2016-10" db="EMBL/GenBank/DDBJ databases">
        <authorList>
            <person name="Varghese N."/>
            <person name="Submissions S."/>
        </authorList>
    </citation>
    <scope>NUCLEOTIDE SEQUENCE [LARGE SCALE GENOMIC DNA]</scope>
    <source>
        <strain evidence="6">CGMCC 1.8711</strain>
    </source>
</reference>
<feature type="domain" description="HVO-0513-like N-terminal" evidence="4">
    <location>
        <begin position="46"/>
        <end position="155"/>
    </location>
</feature>
<dbReference type="Gene3D" id="1.10.10.10">
    <property type="entry name" value="Winged helix-like DNA-binding domain superfamily/Winged helix DNA-binding domain"/>
    <property type="match status" value="1"/>
</dbReference>
<evidence type="ECO:0000259" key="3">
    <source>
        <dbReference type="Pfam" id="PF04967"/>
    </source>
</evidence>
<evidence type="ECO:0000313" key="5">
    <source>
        <dbReference type="EMBL" id="SFR58193.1"/>
    </source>
</evidence>
<dbReference type="InterPro" id="IPR007050">
    <property type="entry name" value="HTH_bacterioopsin"/>
</dbReference>
<dbReference type="AlphaFoldDB" id="A0A1I6HUS3"/>
<dbReference type="PANTHER" id="PTHR34236:SF1">
    <property type="entry name" value="DIMETHYL SULFOXIDE REDUCTASE TRANSCRIPTIONAL ACTIVATOR"/>
    <property type="match status" value="1"/>
</dbReference>
<keyword evidence="6" id="KW-1185">Reference proteome</keyword>
<protein>
    <submittedName>
        <fullName evidence="5">HTH DNA binding domain-containing protein</fullName>
    </submittedName>
</protein>
<dbReference type="PANTHER" id="PTHR34236">
    <property type="entry name" value="DIMETHYL SULFOXIDE REDUCTASE TRANSCRIPTIONAL ACTIVATOR"/>
    <property type="match status" value="1"/>
</dbReference>
<dbReference type="Pfam" id="PF24278">
    <property type="entry name" value="HVO_0513_N"/>
    <property type="match status" value="1"/>
</dbReference>
<keyword evidence="1" id="KW-0805">Transcription regulation</keyword>
<evidence type="ECO:0000256" key="1">
    <source>
        <dbReference type="ARBA" id="ARBA00023015"/>
    </source>
</evidence>
<organism evidence="5 6">
    <name type="scientific">Halogeometricum limi</name>
    <dbReference type="NCBI Taxonomy" id="555875"/>
    <lineage>
        <taxon>Archaea</taxon>
        <taxon>Methanobacteriati</taxon>
        <taxon>Methanobacteriota</taxon>
        <taxon>Stenosarchaea group</taxon>
        <taxon>Halobacteria</taxon>
        <taxon>Halobacteriales</taxon>
        <taxon>Haloferacaceae</taxon>
        <taxon>Halogeometricum</taxon>
    </lineage>
</organism>
<proteinExistence type="predicted"/>
<evidence type="ECO:0000313" key="6">
    <source>
        <dbReference type="Proteomes" id="UP000243250"/>
    </source>
</evidence>
<gene>
    <name evidence="5" type="ORF">SAMN04488124_2484</name>
</gene>
<feature type="domain" description="HTH bat-type" evidence="3">
    <location>
        <begin position="167"/>
        <end position="218"/>
    </location>
</feature>
<dbReference type="EMBL" id="FOYS01000004">
    <property type="protein sequence ID" value="SFR58193.1"/>
    <property type="molecule type" value="Genomic_DNA"/>
</dbReference>
<dbReference type="InterPro" id="IPR036388">
    <property type="entry name" value="WH-like_DNA-bd_sf"/>
</dbReference>
<sequence>MDSNTLPGVRHVRFSASPEGALRRPLFDLLAASDWVRETRLVNWTLGGERPAALFVVRGDSVRFEAALAGVPDVHAYDVQHTGGPWFALHVTLVATMPLTALFDALTRGGLVVVRPMVYRGGRVRGNLVGPADDVARAVETLTDGVAFEVESVTEFDVGGEFPAATLTDRQLTVVRAAVERGYYDAPRGTTHERLADELGLSASTVGEHLRRAEAKLVRGSLAGYD</sequence>
<dbReference type="STRING" id="555875.SAMN04488124_2484"/>
<dbReference type="InterPro" id="IPR056493">
    <property type="entry name" value="HVO_0513_N"/>
</dbReference>